<evidence type="ECO:0000313" key="4">
    <source>
        <dbReference type="Proteomes" id="UP001138500"/>
    </source>
</evidence>
<dbReference type="InterPro" id="IPR035969">
    <property type="entry name" value="Rab-GAP_TBC_sf"/>
</dbReference>
<proteinExistence type="predicted"/>
<feature type="region of interest" description="Disordered" evidence="1">
    <location>
        <begin position="1"/>
        <end position="116"/>
    </location>
</feature>
<feature type="compositionally biased region" description="Low complexity" evidence="1">
    <location>
        <begin position="63"/>
        <end position="72"/>
    </location>
</feature>
<dbReference type="Gene3D" id="1.10.8.270">
    <property type="entry name" value="putative rabgap domain of human tbc1 domain family member 14 like domains"/>
    <property type="match status" value="1"/>
</dbReference>
<feature type="region of interest" description="Disordered" evidence="1">
    <location>
        <begin position="231"/>
        <end position="333"/>
    </location>
</feature>
<comment type="caution">
    <text evidence="3">The sequence shown here is derived from an EMBL/GenBank/DDBJ whole genome shotgun (WGS) entry which is preliminary data.</text>
</comment>
<accession>A0A9W7SVW0</accession>
<feature type="domain" description="Rab-GAP TBC" evidence="2">
    <location>
        <begin position="393"/>
        <end position="584"/>
    </location>
</feature>
<keyword evidence="4" id="KW-1185">Reference proteome</keyword>
<dbReference type="EMBL" id="RIBY02001001">
    <property type="protein sequence ID" value="KAH9834302.1"/>
    <property type="molecule type" value="Genomic_DNA"/>
</dbReference>
<dbReference type="Pfam" id="PF00566">
    <property type="entry name" value="RabGAP-TBC"/>
    <property type="match status" value="1"/>
</dbReference>
<feature type="compositionally biased region" description="Basic and acidic residues" evidence="1">
    <location>
        <begin position="303"/>
        <end position="323"/>
    </location>
</feature>
<feature type="compositionally biased region" description="Polar residues" evidence="1">
    <location>
        <begin position="245"/>
        <end position="256"/>
    </location>
</feature>
<dbReference type="InterPro" id="IPR000195">
    <property type="entry name" value="Rab-GAP-TBC_dom"/>
</dbReference>
<dbReference type="PROSITE" id="PS50086">
    <property type="entry name" value="TBC_RABGAP"/>
    <property type="match status" value="1"/>
</dbReference>
<dbReference type="GO" id="GO:0005096">
    <property type="term" value="F:GTPase activator activity"/>
    <property type="evidence" value="ECO:0007669"/>
    <property type="project" value="TreeGrafter"/>
</dbReference>
<protein>
    <submittedName>
        <fullName evidence="3">TBC domain-containing protein</fullName>
    </submittedName>
</protein>
<sequence>MEDPLVRPPQVGRLPSNRRSATPTPYHRRPRHVHLLARHSMGELSRRSSRRVLADDDDRSLTSFPSPEAAAAAPPPTPGSPLQRAISDEPLDKLLKGAGPSIFDERPDHLPADPQSISAAPRHVIENVIDHQGAVNLVKKLSTLLAERDAHITALKRLAEEYSVPQDRIDAATSRAKQAEERRLGLSLAASENFLDASSSDGSSSKGTKITPSLLETTTAGGTVKGLTRLFGGATLRPRRDSGKTPPSSSRASSQVPVIRERPKSIDARSITSTNTVQSAASNDSGAPGWAASLFSNATQTRPRNDSRANREPVELVTQHDPDQLPPTLSKRAEDPQTAAWNKFMTRLDQLRSQNGSGDQANGIGTIGASHWGQEGAMGQKKLKTLTHLLLGGVPMGLRHTIWMELSNTDAILEPGLYRSYLVRRDKVDPAEIDAIIKDVPRTLTSKYEYYAKKGDKRLKDVLVAFVSKYEGLGYTQGLNTIAGYLLLAVPEDEHAFWMLCNMVDHFFPDGYFSREEAITGPLSDSIVLRSYIESELPDLAKHLDKLDIAADHTVPLKWFFTAFSDVLPEEVLMRVWDIWLCVPGQKTFLFNVALTILSQNKQGLMECDNEGDYWNFLDNSCRLDGDAQWRNDLIREAFSWRKKLEDVETKRTFEGRVMRKRKGSTEALYSPA</sequence>
<gene>
    <name evidence="3" type="ORF">Tdes44962_MAKER01959</name>
</gene>
<organism evidence="3 4">
    <name type="scientific">Teratosphaeria destructans</name>
    <dbReference type="NCBI Taxonomy" id="418781"/>
    <lineage>
        <taxon>Eukaryota</taxon>
        <taxon>Fungi</taxon>
        <taxon>Dikarya</taxon>
        <taxon>Ascomycota</taxon>
        <taxon>Pezizomycotina</taxon>
        <taxon>Dothideomycetes</taxon>
        <taxon>Dothideomycetidae</taxon>
        <taxon>Mycosphaerellales</taxon>
        <taxon>Teratosphaeriaceae</taxon>
        <taxon>Teratosphaeria</taxon>
    </lineage>
</organism>
<feature type="compositionally biased region" description="Polar residues" evidence="1">
    <location>
        <begin position="270"/>
        <end position="285"/>
    </location>
</feature>
<evidence type="ECO:0000259" key="2">
    <source>
        <dbReference type="PROSITE" id="PS50086"/>
    </source>
</evidence>
<dbReference type="OrthoDB" id="294251at2759"/>
<dbReference type="Gene3D" id="1.10.472.80">
    <property type="entry name" value="Ypt/Rab-GAP domain of gyp1p, domain 3"/>
    <property type="match status" value="1"/>
</dbReference>
<feature type="compositionally biased region" description="Basic residues" evidence="1">
    <location>
        <begin position="26"/>
        <end position="37"/>
    </location>
</feature>
<dbReference type="Proteomes" id="UP001138500">
    <property type="component" value="Unassembled WGS sequence"/>
</dbReference>
<dbReference type="GO" id="GO:0031267">
    <property type="term" value="F:small GTPase binding"/>
    <property type="evidence" value="ECO:0007669"/>
    <property type="project" value="TreeGrafter"/>
</dbReference>
<dbReference type="SUPFAM" id="SSF47923">
    <property type="entry name" value="Ypt/Rab-GAP domain of gyp1p"/>
    <property type="match status" value="2"/>
</dbReference>
<evidence type="ECO:0000256" key="1">
    <source>
        <dbReference type="SAM" id="MobiDB-lite"/>
    </source>
</evidence>
<dbReference type="SMART" id="SM00164">
    <property type="entry name" value="TBC"/>
    <property type="match status" value="1"/>
</dbReference>
<evidence type="ECO:0000313" key="3">
    <source>
        <dbReference type="EMBL" id="KAH9834302.1"/>
    </source>
</evidence>
<dbReference type="InterPro" id="IPR050302">
    <property type="entry name" value="Rab_GAP_TBC_domain"/>
</dbReference>
<reference evidence="3 4" key="1">
    <citation type="journal article" date="2018" name="IMA Fungus">
        <title>IMA Genome-F 10: Nine draft genome sequences of Claviceps purpurea s.lat., including C. arundinis, C. humidiphila, and C. cf. spartinae, pseudomolecules for the pitch canker pathogen Fusarium circinatum, draft genome of Davidsoniella eucalypti, Grosmannia galeiformis, Quambalaria eucalypti, and Teratosphaeria destructans.</title>
        <authorList>
            <person name="Wingfield B.D."/>
            <person name="Liu M."/>
            <person name="Nguyen H.D."/>
            <person name="Lane F.A."/>
            <person name="Morgan S.W."/>
            <person name="De Vos L."/>
            <person name="Wilken P.M."/>
            <person name="Duong T.A."/>
            <person name="Aylward J."/>
            <person name="Coetzee M.P."/>
            <person name="Dadej K."/>
            <person name="De Beer Z.W."/>
            <person name="Findlay W."/>
            <person name="Havenga M."/>
            <person name="Kolarik M."/>
            <person name="Menzies J.G."/>
            <person name="Naidoo K."/>
            <person name="Pochopski O."/>
            <person name="Shoukouhi P."/>
            <person name="Santana Q.C."/>
            <person name="Seifert K.A."/>
            <person name="Soal N."/>
            <person name="Steenkamp E.T."/>
            <person name="Tatham C.T."/>
            <person name="van der Nest M.A."/>
            <person name="Wingfield M.J."/>
        </authorList>
    </citation>
    <scope>NUCLEOTIDE SEQUENCE [LARGE SCALE GENOMIC DNA]</scope>
    <source>
        <strain evidence="3">CMW44962</strain>
    </source>
</reference>
<name>A0A9W7SVW0_9PEZI</name>
<dbReference type="AlphaFoldDB" id="A0A9W7SVW0"/>
<feature type="compositionally biased region" description="Basic and acidic residues" evidence="1">
    <location>
        <begin position="86"/>
        <end position="95"/>
    </location>
</feature>
<reference evidence="3 4" key="2">
    <citation type="journal article" date="2021" name="Curr. Genet.">
        <title>Genetic response to nitrogen starvation in the aggressive Eucalyptus foliar pathogen Teratosphaeria destructans.</title>
        <authorList>
            <person name="Havenga M."/>
            <person name="Wingfield B.D."/>
            <person name="Wingfield M.J."/>
            <person name="Dreyer L.L."/>
            <person name="Roets F."/>
            <person name="Aylward J."/>
        </authorList>
    </citation>
    <scope>NUCLEOTIDE SEQUENCE [LARGE SCALE GENOMIC DNA]</scope>
    <source>
        <strain evidence="3">CMW44962</strain>
    </source>
</reference>
<dbReference type="PANTHER" id="PTHR47219:SF20">
    <property type="entry name" value="TBC1 DOMAIN FAMILY MEMBER 2B"/>
    <property type="match status" value="1"/>
</dbReference>
<dbReference type="PANTHER" id="PTHR47219">
    <property type="entry name" value="RAB GTPASE-ACTIVATING PROTEIN 1-LIKE"/>
    <property type="match status" value="1"/>
</dbReference>